<evidence type="ECO:0000313" key="2">
    <source>
        <dbReference type="EMBL" id="KAK2896647.1"/>
    </source>
</evidence>
<sequence length="171" mass="18811">MFRICFHQKDERSNEAAGEREKDREKKEADDRHQDLQVVLVAMTVALCCGAVSSSHLALTIPCRSDESQPSIRYAVTHAIPATPSHMRSLLLMLLAYRCSDGEMRAGILHKDSYTSTQDKSTNALTDSSRPATRSSDSSCPMMNAPSMLGLYRGQCSPSIPSGEHPQSIHC</sequence>
<gene>
    <name evidence="2" type="ORF">Q8A67_011135</name>
</gene>
<feature type="region of interest" description="Disordered" evidence="1">
    <location>
        <begin position="115"/>
        <end position="141"/>
    </location>
</feature>
<dbReference type="EMBL" id="JAUYZG010000010">
    <property type="protein sequence ID" value="KAK2896647.1"/>
    <property type="molecule type" value="Genomic_DNA"/>
</dbReference>
<keyword evidence="3" id="KW-1185">Reference proteome</keyword>
<evidence type="ECO:0000256" key="1">
    <source>
        <dbReference type="SAM" id="MobiDB-lite"/>
    </source>
</evidence>
<feature type="compositionally biased region" description="Polar residues" evidence="1">
    <location>
        <begin position="115"/>
        <end position="125"/>
    </location>
</feature>
<organism evidence="2 3">
    <name type="scientific">Cirrhinus molitorella</name>
    <name type="common">mud carp</name>
    <dbReference type="NCBI Taxonomy" id="172907"/>
    <lineage>
        <taxon>Eukaryota</taxon>
        <taxon>Metazoa</taxon>
        <taxon>Chordata</taxon>
        <taxon>Craniata</taxon>
        <taxon>Vertebrata</taxon>
        <taxon>Euteleostomi</taxon>
        <taxon>Actinopterygii</taxon>
        <taxon>Neopterygii</taxon>
        <taxon>Teleostei</taxon>
        <taxon>Ostariophysi</taxon>
        <taxon>Cypriniformes</taxon>
        <taxon>Cyprinidae</taxon>
        <taxon>Labeoninae</taxon>
        <taxon>Labeonini</taxon>
        <taxon>Cirrhinus</taxon>
    </lineage>
</organism>
<feature type="region of interest" description="Disordered" evidence="1">
    <location>
        <begin position="8"/>
        <end position="32"/>
    </location>
</feature>
<dbReference type="Proteomes" id="UP001187343">
    <property type="component" value="Unassembled WGS sequence"/>
</dbReference>
<name>A0AA88TPA5_9TELE</name>
<feature type="compositionally biased region" description="Low complexity" evidence="1">
    <location>
        <begin position="126"/>
        <end position="139"/>
    </location>
</feature>
<reference evidence="2" key="1">
    <citation type="submission" date="2023-08" db="EMBL/GenBank/DDBJ databases">
        <title>Chromosome-level Genome Assembly of mud carp (Cirrhinus molitorella).</title>
        <authorList>
            <person name="Liu H."/>
        </authorList>
    </citation>
    <scope>NUCLEOTIDE SEQUENCE</scope>
    <source>
        <strain evidence="2">Prfri</strain>
        <tissue evidence="2">Muscle</tissue>
    </source>
</reference>
<comment type="caution">
    <text evidence="2">The sequence shown here is derived from an EMBL/GenBank/DDBJ whole genome shotgun (WGS) entry which is preliminary data.</text>
</comment>
<proteinExistence type="predicted"/>
<accession>A0AA88TPA5</accession>
<dbReference type="AlphaFoldDB" id="A0AA88TPA5"/>
<protein>
    <submittedName>
        <fullName evidence="2">Uncharacterized protein</fullName>
    </submittedName>
</protein>
<evidence type="ECO:0000313" key="3">
    <source>
        <dbReference type="Proteomes" id="UP001187343"/>
    </source>
</evidence>